<protein>
    <submittedName>
        <fullName evidence="9">Trimeric intracellular cation channel family protein</fullName>
    </submittedName>
</protein>
<feature type="transmembrane region" description="Helical" evidence="7">
    <location>
        <begin position="196"/>
        <end position="216"/>
    </location>
</feature>
<dbReference type="PANTHER" id="PTHR30506:SF3">
    <property type="entry name" value="UPF0126 INNER MEMBRANE PROTEIN YADS-RELATED"/>
    <property type="match status" value="1"/>
</dbReference>
<reference evidence="10" key="1">
    <citation type="journal article" date="2019" name="Int. J. Syst. Evol. Microbiol.">
        <title>The Global Catalogue of Microorganisms (GCM) 10K type strain sequencing project: providing services to taxonomists for standard genome sequencing and annotation.</title>
        <authorList>
            <consortium name="The Broad Institute Genomics Platform"/>
            <consortium name="The Broad Institute Genome Sequencing Center for Infectious Disease"/>
            <person name="Wu L."/>
            <person name="Ma J."/>
        </authorList>
    </citation>
    <scope>NUCLEOTIDE SEQUENCE [LARGE SCALE GENOMIC DNA]</scope>
    <source>
        <strain evidence="10">CCUG 49018</strain>
    </source>
</reference>
<keyword evidence="4 7" id="KW-0812">Transmembrane</keyword>
<keyword evidence="3" id="KW-1003">Cell membrane</keyword>
<feature type="transmembrane region" description="Helical" evidence="7">
    <location>
        <begin position="113"/>
        <end position="132"/>
    </location>
</feature>
<evidence type="ECO:0000256" key="3">
    <source>
        <dbReference type="ARBA" id="ARBA00022475"/>
    </source>
</evidence>
<proteinExistence type="inferred from homology"/>
<dbReference type="InterPro" id="IPR005115">
    <property type="entry name" value="Gly_transporter"/>
</dbReference>
<evidence type="ECO:0000256" key="6">
    <source>
        <dbReference type="ARBA" id="ARBA00023136"/>
    </source>
</evidence>
<evidence type="ECO:0000313" key="9">
    <source>
        <dbReference type="EMBL" id="MFD1235083.1"/>
    </source>
</evidence>
<dbReference type="Pfam" id="PF03458">
    <property type="entry name" value="Gly_transporter"/>
    <property type="match status" value="2"/>
</dbReference>
<sequence>MTAATLRSLTSSTQDGIDDDRPLWLVVLDLVSVLLFAVEGGLMAVSAGFALVGVLAVAFVSALGGGLVRDLVVHRHPPAALGSVAYPATALVGGLLAAFGHVGLGVLLPGMRVPFDAVGLGLVCGVGAIVALDKRMSALGAVLLGTVSAVGGGAIRDIMTGSVPVVLRHNVSAVAAAAGATVTIVTLRCGARRQVAVVLGAVACTALSLAAAYLGWRLPALTTPAA</sequence>
<accession>A0ABW3VJJ0</accession>
<dbReference type="PANTHER" id="PTHR30506">
    <property type="entry name" value="INNER MEMBRANE PROTEIN"/>
    <property type="match status" value="1"/>
</dbReference>
<evidence type="ECO:0000256" key="5">
    <source>
        <dbReference type="ARBA" id="ARBA00022989"/>
    </source>
</evidence>
<evidence type="ECO:0000313" key="10">
    <source>
        <dbReference type="Proteomes" id="UP001597182"/>
    </source>
</evidence>
<feature type="transmembrane region" description="Helical" evidence="7">
    <location>
        <begin position="21"/>
        <end position="38"/>
    </location>
</feature>
<name>A0ABW3VJJ0_9PSEU</name>
<keyword evidence="5 7" id="KW-1133">Transmembrane helix</keyword>
<keyword evidence="6 7" id="KW-0472">Membrane</keyword>
<comment type="caution">
    <text evidence="9">The sequence shown here is derived from an EMBL/GenBank/DDBJ whole genome shotgun (WGS) entry which is preliminary data.</text>
</comment>
<feature type="transmembrane region" description="Helical" evidence="7">
    <location>
        <begin position="139"/>
        <end position="159"/>
    </location>
</feature>
<feature type="transmembrane region" description="Helical" evidence="7">
    <location>
        <begin position="171"/>
        <end position="189"/>
    </location>
</feature>
<evidence type="ECO:0000256" key="2">
    <source>
        <dbReference type="ARBA" id="ARBA00008193"/>
    </source>
</evidence>
<comment type="subcellular location">
    <subcellularLocation>
        <location evidence="1">Cell membrane</location>
        <topology evidence="1">Multi-pass membrane protein</topology>
    </subcellularLocation>
</comment>
<evidence type="ECO:0000259" key="8">
    <source>
        <dbReference type="Pfam" id="PF03458"/>
    </source>
</evidence>
<feature type="domain" description="Glycine transporter" evidence="8">
    <location>
        <begin position="27"/>
        <end position="100"/>
    </location>
</feature>
<feature type="transmembrane region" description="Helical" evidence="7">
    <location>
        <begin position="80"/>
        <end position="107"/>
    </location>
</feature>
<organism evidence="9 10">
    <name type="scientific">Pseudonocardia benzenivorans</name>
    <dbReference type="NCBI Taxonomy" id="228005"/>
    <lineage>
        <taxon>Bacteria</taxon>
        <taxon>Bacillati</taxon>
        <taxon>Actinomycetota</taxon>
        <taxon>Actinomycetes</taxon>
        <taxon>Pseudonocardiales</taxon>
        <taxon>Pseudonocardiaceae</taxon>
        <taxon>Pseudonocardia</taxon>
    </lineage>
</organism>
<feature type="transmembrane region" description="Helical" evidence="7">
    <location>
        <begin position="44"/>
        <end position="68"/>
    </location>
</feature>
<dbReference type="EMBL" id="JBHTMB010000144">
    <property type="protein sequence ID" value="MFD1235083.1"/>
    <property type="molecule type" value="Genomic_DNA"/>
</dbReference>
<evidence type="ECO:0000256" key="1">
    <source>
        <dbReference type="ARBA" id="ARBA00004651"/>
    </source>
</evidence>
<dbReference type="RefSeq" id="WP_346093642.1">
    <property type="nucleotide sequence ID" value="NZ_BAABKS010000080.1"/>
</dbReference>
<comment type="similarity">
    <text evidence="2">Belongs to the UPF0126 family.</text>
</comment>
<evidence type="ECO:0000256" key="4">
    <source>
        <dbReference type="ARBA" id="ARBA00022692"/>
    </source>
</evidence>
<feature type="domain" description="Glycine transporter" evidence="8">
    <location>
        <begin position="115"/>
        <end position="186"/>
    </location>
</feature>
<dbReference type="Proteomes" id="UP001597182">
    <property type="component" value="Unassembled WGS sequence"/>
</dbReference>
<keyword evidence="10" id="KW-1185">Reference proteome</keyword>
<evidence type="ECO:0000256" key="7">
    <source>
        <dbReference type="SAM" id="Phobius"/>
    </source>
</evidence>
<gene>
    <name evidence="9" type="ORF">ACFQ34_17470</name>
</gene>